<dbReference type="InterPro" id="IPR003043">
    <property type="entry name" value="Uropor_MeTrfase_CS"/>
</dbReference>
<comment type="pathway">
    <text evidence="7">Porphyrin-containing compound metabolism; siroheme biosynthesis; precorrin-2 from uroporphyrinogen III: step 1/1.</text>
</comment>
<dbReference type="PROSITE" id="PS00840">
    <property type="entry name" value="SUMT_2"/>
    <property type="match status" value="1"/>
</dbReference>
<protein>
    <recommendedName>
        <fullName evidence="2">uroporphyrinogen-III C-methyltransferase</fullName>
        <ecNumber evidence="2">2.1.1.107</ecNumber>
    </recommendedName>
</protein>
<dbReference type="Pfam" id="PF00590">
    <property type="entry name" value="TP_methylase"/>
    <property type="match status" value="1"/>
</dbReference>
<dbReference type="GO" id="GO:0019354">
    <property type="term" value="P:siroheme biosynthetic process"/>
    <property type="evidence" value="ECO:0007669"/>
    <property type="project" value="UniProtKB-UniPathway"/>
</dbReference>
<dbReference type="NCBIfam" id="NF004790">
    <property type="entry name" value="PRK06136.1"/>
    <property type="match status" value="1"/>
</dbReference>
<proteinExistence type="inferred from homology"/>
<evidence type="ECO:0000259" key="9">
    <source>
        <dbReference type="Pfam" id="PF00590"/>
    </source>
</evidence>
<dbReference type="GO" id="GO:0032259">
    <property type="term" value="P:methylation"/>
    <property type="evidence" value="ECO:0007669"/>
    <property type="project" value="UniProtKB-KW"/>
</dbReference>
<dbReference type="InterPro" id="IPR000878">
    <property type="entry name" value="4pyrrol_Mease"/>
</dbReference>
<dbReference type="NCBIfam" id="TIGR01469">
    <property type="entry name" value="cobA_cysG_Cterm"/>
    <property type="match status" value="1"/>
</dbReference>
<dbReference type="PANTHER" id="PTHR45790:SF3">
    <property type="entry name" value="S-ADENOSYL-L-METHIONINE-DEPENDENT UROPORPHYRINOGEN III METHYLTRANSFERASE, CHLOROPLASTIC"/>
    <property type="match status" value="1"/>
</dbReference>
<dbReference type="AlphaFoldDB" id="A0A7H0GGB9"/>
<evidence type="ECO:0000256" key="1">
    <source>
        <dbReference type="ARBA" id="ARBA00005879"/>
    </source>
</evidence>
<dbReference type="PROSITE" id="PS00839">
    <property type="entry name" value="SUMT_1"/>
    <property type="match status" value="1"/>
</dbReference>
<dbReference type="InterPro" id="IPR014777">
    <property type="entry name" value="4pyrrole_Mease_sub1"/>
</dbReference>
<comment type="similarity">
    <text evidence="1 8">Belongs to the precorrin methyltransferase family.</text>
</comment>
<dbReference type="EMBL" id="CP060783">
    <property type="protein sequence ID" value="QNP47335.1"/>
    <property type="molecule type" value="Genomic_DNA"/>
</dbReference>
<reference evidence="10 11" key="1">
    <citation type="submission" date="2020-08" db="EMBL/GenBank/DDBJ databases">
        <title>Genome sequence of Diaphorobacter aerolatus KACC 16536T.</title>
        <authorList>
            <person name="Hyun D.-W."/>
            <person name="Bae J.-W."/>
        </authorList>
    </citation>
    <scope>NUCLEOTIDE SEQUENCE [LARGE SCALE GENOMIC DNA]</scope>
    <source>
        <strain evidence="10 11">KACC 16536</strain>
    </source>
</reference>
<dbReference type="PANTHER" id="PTHR45790">
    <property type="entry name" value="SIROHEME SYNTHASE-RELATED"/>
    <property type="match status" value="1"/>
</dbReference>
<keyword evidence="6" id="KW-0627">Porphyrin biosynthesis</keyword>
<name>A0A7H0GGB9_9BURK</name>
<dbReference type="Gene3D" id="3.40.1010.10">
    <property type="entry name" value="Cobalt-precorrin-4 Transmethylase, Domain 1"/>
    <property type="match status" value="1"/>
</dbReference>
<dbReference type="KEGG" id="daer:H9K75_13370"/>
<evidence type="ECO:0000313" key="10">
    <source>
        <dbReference type="EMBL" id="QNP47335.1"/>
    </source>
</evidence>
<dbReference type="GO" id="GO:0004851">
    <property type="term" value="F:uroporphyrin-III C-methyltransferase activity"/>
    <property type="evidence" value="ECO:0007669"/>
    <property type="project" value="UniProtKB-EC"/>
</dbReference>
<dbReference type="FunFam" id="3.40.1010.10:FF:000001">
    <property type="entry name" value="Siroheme synthase"/>
    <property type="match status" value="1"/>
</dbReference>
<dbReference type="InterPro" id="IPR050161">
    <property type="entry name" value="Siro_Cobalamin_biosynth"/>
</dbReference>
<keyword evidence="3 8" id="KW-0489">Methyltransferase</keyword>
<evidence type="ECO:0000256" key="3">
    <source>
        <dbReference type="ARBA" id="ARBA00022603"/>
    </source>
</evidence>
<dbReference type="InterPro" id="IPR035996">
    <property type="entry name" value="4pyrrol_Methylase_sf"/>
</dbReference>
<dbReference type="InterPro" id="IPR006366">
    <property type="entry name" value="CobA/CysG_C"/>
</dbReference>
<evidence type="ECO:0000256" key="5">
    <source>
        <dbReference type="ARBA" id="ARBA00022691"/>
    </source>
</evidence>
<evidence type="ECO:0000256" key="7">
    <source>
        <dbReference type="ARBA" id="ARBA00025705"/>
    </source>
</evidence>
<evidence type="ECO:0000313" key="11">
    <source>
        <dbReference type="Proteomes" id="UP000516028"/>
    </source>
</evidence>
<keyword evidence="11" id="KW-1185">Reference proteome</keyword>
<organism evidence="10 11">
    <name type="scientific">Diaphorobacter aerolatus</name>
    <dbReference type="NCBI Taxonomy" id="1288495"/>
    <lineage>
        <taxon>Bacteria</taxon>
        <taxon>Pseudomonadati</taxon>
        <taxon>Pseudomonadota</taxon>
        <taxon>Betaproteobacteria</taxon>
        <taxon>Burkholderiales</taxon>
        <taxon>Comamonadaceae</taxon>
        <taxon>Diaphorobacter</taxon>
    </lineage>
</organism>
<evidence type="ECO:0000256" key="2">
    <source>
        <dbReference type="ARBA" id="ARBA00012162"/>
    </source>
</evidence>
<dbReference type="CDD" id="cd11642">
    <property type="entry name" value="SUMT"/>
    <property type="match status" value="1"/>
</dbReference>
<sequence>MNASLQSSMKSCGRCYLVGAGPGDPELLTIKACNALRSATVVLVDDLVSPEIVALAPSNARVIHVGKRGGRLSTPQGFIERLMLLALREGETVVRLKGGDPFIFGRGGEEAEHLRAAGVHVEVINGITSGLAAPASLGIALTHRDHAQGVMLITGHARKDRAAVNWSEIGRAAARCRTTLVIYMGVSSCGEIEAGLLDGGLDAQTPVALISHASLPAQHYVITQLSRLGAALNEAGLASPCIFVVGDVVRTRDPAALPIGEEAAAFLRQHQQTISLTA</sequence>
<dbReference type="Proteomes" id="UP000516028">
    <property type="component" value="Chromosome"/>
</dbReference>
<keyword evidence="4 8" id="KW-0808">Transferase</keyword>
<evidence type="ECO:0000256" key="6">
    <source>
        <dbReference type="ARBA" id="ARBA00023244"/>
    </source>
</evidence>
<dbReference type="RefSeq" id="WP_187723048.1">
    <property type="nucleotide sequence ID" value="NZ_CP060783.1"/>
</dbReference>
<dbReference type="UniPathway" id="UPA00262">
    <property type="reaction ID" value="UER00211"/>
</dbReference>
<dbReference type="EC" id="2.1.1.107" evidence="2"/>
<dbReference type="SUPFAM" id="SSF53790">
    <property type="entry name" value="Tetrapyrrole methylase"/>
    <property type="match status" value="1"/>
</dbReference>
<dbReference type="Gene3D" id="3.30.950.10">
    <property type="entry name" value="Methyltransferase, Cobalt-precorrin-4 Transmethylase, Domain 2"/>
    <property type="match status" value="1"/>
</dbReference>
<gene>
    <name evidence="10" type="primary">cobA</name>
    <name evidence="10" type="ORF">H9K75_13370</name>
</gene>
<accession>A0A7H0GGB9</accession>
<dbReference type="InterPro" id="IPR014776">
    <property type="entry name" value="4pyrrole_Mease_sub2"/>
</dbReference>
<evidence type="ECO:0000256" key="8">
    <source>
        <dbReference type="RuleBase" id="RU003960"/>
    </source>
</evidence>
<evidence type="ECO:0000256" key="4">
    <source>
        <dbReference type="ARBA" id="ARBA00022679"/>
    </source>
</evidence>
<feature type="domain" description="Tetrapyrrole methylase" evidence="9">
    <location>
        <begin position="15"/>
        <end position="228"/>
    </location>
</feature>
<keyword evidence="5" id="KW-0949">S-adenosyl-L-methionine</keyword>